<keyword evidence="4" id="KW-1185">Reference proteome</keyword>
<gene>
    <name evidence="3" type="ORF">IWZ03DRAFT_359797</name>
</gene>
<accession>A0ABR1KSD7</accession>
<keyword evidence="2" id="KW-0812">Transmembrane</keyword>
<keyword evidence="2" id="KW-0472">Membrane</keyword>
<feature type="region of interest" description="Disordered" evidence="1">
    <location>
        <begin position="1"/>
        <end position="43"/>
    </location>
</feature>
<feature type="transmembrane region" description="Helical" evidence="2">
    <location>
        <begin position="73"/>
        <end position="93"/>
    </location>
</feature>
<protein>
    <submittedName>
        <fullName evidence="3">Uncharacterized protein</fullName>
    </submittedName>
</protein>
<evidence type="ECO:0000313" key="4">
    <source>
        <dbReference type="Proteomes" id="UP001363622"/>
    </source>
</evidence>
<keyword evidence="2" id="KW-1133">Transmembrane helix</keyword>
<evidence type="ECO:0000313" key="3">
    <source>
        <dbReference type="EMBL" id="KAK7517739.1"/>
    </source>
</evidence>
<dbReference type="EMBL" id="JBBPHU010000005">
    <property type="protein sequence ID" value="KAK7517739.1"/>
    <property type="molecule type" value="Genomic_DNA"/>
</dbReference>
<feature type="compositionally biased region" description="Polar residues" evidence="1">
    <location>
        <begin position="8"/>
        <end position="20"/>
    </location>
</feature>
<comment type="caution">
    <text evidence="3">The sequence shown here is derived from an EMBL/GenBank/DDBJ whole genome shotgun (WGS) entry which is preliminary data.</text>
</comment>
<proteinExistence type="predicted"/>
<name>A0ABR1KSD7_9PEZI</name>
<evidence type="ECO:0000256" key="2">
    <source>
        <dbReference type="SAM" id="Phobius"/>
    </source>
</evidence>
<reference evidence="3 4" key="1">
    <citation type="submission" date="2024-04" db="EMBL/GenBank/DDBJ databases">
        <title>Phyllosticta paracitricarpa is synonymous to the EU quarantine fungus P. citricarpa based on phylogenomic analyses.</title>
        <authorList>
            <consortium name="Lawrence Berkeley National Laboratory"/>
            <person name="Van Ingen-Buijs V.A."/>
            <person name="Van Westerhoven A.C."/>
            <person name="Haridas S."/>
            <person name="Skiadas P."/>
            <person name="Martin F."/>
            <person name="Groenewald J.Z."/>
            <person name="Crous P.W."/>
            <person name="Seidl M.F."/>
        </authorList>
    </citation>
    <scope>NUCLEOTIDE SEQUENCE [LARGE SCALE GENOMIC DNA]</scope>
    <source>
        <strain evidence="3 4">CBS 123371</strain>
    </source>
</reference>
<dbReference type="Proteomes" id="UP001363622">
    <property type="component" value="Unassembled WGS sequence"/>
</dbReference>
<evidence type="ECO:0000256" key="1">
    <source>
        <dbReference type="SAM" id="MobiDB-lite"/>
    </source>
</evidence>
<sequence>MSDGAKRQPSTGVIQCQNISGEDGDGSVYPGPHGGSGSSTTGRWECASEDAKLARCMAALFGDSPEDDGMRSAIGVGEDLLFFFFFFFFFLGADERVRAGRGQAPIWLHLDVVQRVVVSWTWRGLRAVAHGEERSTSIPRDKQAMFYAHVAPETAQGGYRCCTGNAGMRAEYRIGDFLVQVQARRAVSESRLSVEVFGKDSADLQQLRSG</sequence>
<organism evidence="3 4">
    <name type="scientific">Phyllosticta citriasiana</name>
    <dbReference type="NCBI Taxonomy" id="595635"/>
    <lineage>
        <taxon>Eukaryota</taxon>
        <taxon>Fungi</taxon>
        <taxon>Dikarya</taxon>
        <taxon>Ascomycota</taxon>
        <taxon>Pezizomycotina</taxon>
        <taxon>Dothideomycetes</taxon>
        <taxon>Dothideomycetes incertae sedis</taxon>
        <taxon>Botryosphaeriales</taxon>
        <taxon>Phyllostictaceae</taxon>
        <taxon>Phyllosticta</taxon>
    </lineage>
</organism>